<dbReference type="AlphaFoldDB" id="A0AAW1RZC3"/>
<feature type="compositionally biased region" description="Polar residues" evidence="1">
    <location>
        <begin position="1"/>
        <end position="10"/>
    </location>
</feature>
<name>A0AAW1RZC3_9CHLO</name>
<dbReference type="Proteomes" id="UP001438707">
    <property type="component" value="Unassembled WGS sequence"/>
</dbReference>
<evidence type="ECO:0000313" key="2">
    <source>
        <dbReference type="EMBL" id="KAK9838753.1"/>
    </source>
</evidence>
<evidence type="ECO:0000256" key="1">
    <source>
        <dbReference type="SAM" id="MobiDB-lite"/>
    </source>
</evidence>
<gene>
    <name evidence="2" type="ORF">WJX74_002693</name>
</gene>
<feature type="region of interest" description="Disordered" evidence="1">
    <location>
        <begin position="1"/>
        <end position="82"/>
    </location>
</feature>
<evidence type="ECO:0000313" key="3">
    <source>
        <dbReference type="Proteomes" id="UP001438707"/>
    </source>
</evidence>
<comment type="caution">
    <text evidence="2">The sequence shown here is derived from an EMBL/GenBank/DDBJ whole genome shotgun (WGS) entry which is preliminary data.</text>
</comment>
<accession>A0AAW1RZC3</accession>
<reference evidence="2 3" key="1">
    <citation type="journal article" date="2024" name="Nat. Commun.">
        <title>Phylogenomics reveals the evolutionary origins of lichenization in chlorophyte algae.</title>
        <authorList>
            <person name="Puginier C."/>
            <person name="Libourel C."/>
            <person name="Otte J."/>
            <person name="Skaloud P."/>
            <person name="Haon M."/>
            <person name="Grisel S."/>
            <person name="Petersen M."/>
            <person name="Berrin J.G."/>
            <person name="Delaux P.M."/>
            <person name="Dal Grande F."/>
            <person name="Keller J."/>
        </authorList>
    </citation>
    <scope>NUCLEOTIDE SEQUENCE [LARGE SCALE GENOMIC DNA]</scope>
    <source>
        <strain evidence="2 3">SAG 2145</strain>
    </source>
</reference>
<proteinExistence type="predicted"/>
<protein>
    <submittedName>
        <fullName evidence="2">Uncharacterized protein</fullName>
    </submittedName>
</protein>
<dbReference type="EMBL" id="JALJOS010000005">
    <property type="protein sequence ID" value="KAK9838753.1"/>
    <property type="molecule type" value="Genomic_DNA"/>
</dbReference>
<sequence>MHDFYLSSQPMARGSTSSAGATGIGPHCQQHYKGHGRQFWEDHQPRSSHHQREGGDGSISSGRQDGNADNPPAGHRKMMHASMSSRHCTSASVSPQVLTSPRMTLPGLTGQWRRSSQAMTSTCSCCTATQGVLIDQGHGCGADCSTSNIYLHKTAAPASDLLA</sequence>
<organism evidence="2 3">
    <name type="scientific">Apatococcus lobatus</name>
    <dbReference type="NCBI Taxonomy" id="904363"/>
    <lineage>
        <taxon>Eukaryota</taxon>
        <taxon>Viridiplantae</taxon>
        <taxon>Chlorophyta</taxon>
        <taxon>core chlorophytes</taxon>
        <taxon>Trebouxiophyceae</taxon>
        <taxon>Chlorellales</taxon>
        <taxon>Chlorellaceae</taxon>
        <taxon>Apatococcus</taxon>
    </lineage>
</organism>
<keyword evidence="3" id="KW-1185">Reference proteome</keyword>
<feature type="compositionally biased region" description="Basic and acidic residues" evidence="1">
    <location>
        <begin position="38"/>
        <end position="55"/>
    </location>
</feature>